<dbReference type="Pfam" id="PF03184">
    <property type="entry name" value="DDE_1"/>
    <property type="match status" value="1"/>
</dbReference>
<organism evidence="2">
    <name type="scientific">Spongospora subterranea</name>
    <dbReference type="NCBI Taxonomy" id="70186"/>
    <lineage>
        <taxon>Eukaryota</taxon>
        <taxon>Sar</taxon>
        <taxon>Rhizaria</taxon>
        <taxon>Endomyxa</taxon>
        <taxon>Phytomyxea</taxon>
        <taxon>Plasmodiophorida</taxon>
        <taxon>Plasmodiophoridae</taxon>
        <taxon>Spongospora</taxon>
    </lineage>
</organism>
<dbReference type="AlphaFoldDB" id="A0A0H5QLD6"/>
<dbReference type="InterPro" id="IPR004875">
    <property type="entry name" value="DDE_SF_endonuclease_dom"/>
</dbReference>
<name>A0A0H5QLD6_9EUKA</name>
<dbReference type="GO" id="GO:0003676">
    <property type="term" value="F:nucleic acid binding"/>
    <property type="evidence" value="ECO:0007669"/>
    <property type="project" value="InterPro"/>
</dbReference>
<evidence type="ECO:0000259" key="1">
    <source>
        <dbReference type="Pfam" id="PF03184"/>
    </source>
</evidence>
<feature type="domain" description="DDE-1" evidence="1">
    <location>
        <begin position="10"/>
        <end position="113"/>
    </location>
</feature>
<reference evidence="2" key="1">
    <citation type="submission" date="2015-04" db="EMBL/GenBank/DDBJ databases">
        <title>The genome sequence of the plant pathogenic Rhizarian Plasmodiophora brassicae reveals insights in its biotrophic life cycle and the origin of chitin synthesis.</title>
        <authorList>
            <person name="Schwelm A."/>
            <person name="Fogelqvist J."/>
            <person name="Knaust A."/>
            <person name="Julke S."/>
            <person name="Lilja T."/>
            <person name="Dhandapani V."/>
            <person name="Bonilla-Rosso G."/>
            <person name="Karlsson M."/>
            <person name="Shevchenko A."/>
            <person name="Choi S.R."/>
            <person name="Kim H.G."/>
            <person name="Park J.Y."/>
            <person name="Lim Y.P."/>
            <person name="Ludwig-Muller J."/>
            <person name="Dixelius C."/>
        </authorList>
    </citation>
    <scope>NUCLEOTIDE SEQUENCE</scope>
    <source>
        <tissue evidence="2">Potato root galls</tissue>
    </source>
</reference>
<accession>A0A0H5QLD6</accession>
<sequence length="125" mass="14460">MRRGFPDDVVMSVQKSGWMDEELMLEWIDRVWNPWLQQRPCSFSYLLMDCLKVHMLSSVVDRLVDCGTRSEFIVAGCTSSLQVLDVGINRPFKVYMNEAYNNFMIDNGGKLTRAVVANWISKAWT</sequence>
<protein>
    <recommendedName>
        <fullName evidence="1">DDE-1 domain-containing protein</fullName>
    </recommendedName>
</protein>
<proteinExistence type="predicted"/>
<feature type="non-terminal residue" evidence="2">
    <location>
        <position position="125"/>
    </location>
</feature>
<dbReference type="EMBL" id="HACM01001729">
    <property type="protein sequence ID" value="CRZ02171.1"/>
    <property type="molecule type" value="Transcribed_RNA"/>
</dbReference>
<evidence type="ECO:0000313" key="2">
    <source>
        <dbReference type="EMBL" id="CRZ02171.1"/>
    </source>
</evidence>